<dbReference type="SUPFAM" id="SSF53720">
    <property type="entry name" value="ALDH-like"/>
    <property type="match status" value="1"/>
</dbReference>
<name>A0ABU0DT12_9BACI</name>
<dbReference type="InterPro" id="IPR016162">
    <property type="entry name" value="Ald_DH_N"/>
</dbReference>
<dbReference type="PANTHER" id="PTHR43353:SF5">
    <property type="entry name" value="SUCCINATE-SEMIALDEHYDE DEHYDROGENASE, MITOCHONDRIAL"/>
    <property type="match status" value="1"/>
</dbReference>
<dbReference type="InterPro" id="IPR016161">
    <property type="entry name" value="Ald_DH/histidinol_DH"/>
</dbReference>
<dbReference type="InterPro" id="IPR050740">
    <property type="entry name" value="Aldehyde_DH_Superfamily"/>
</dbReference>
<evidence type="ECO:0000259" key="2">
    <source>
        <dbReference type="Pfam" id="PF00171"/>
    </source>
</evidence>
<dbReference type="PANTHER" id="PTHR43353">
    <property type="entry name" value="SUCCINATE-SEMIALDEHYDE DEHYDROGENASE, MITOCHONDRIAL"/>
    <property type="match status" value="1"/>
</dbReference>
<keyword evidence="1" id="KW-0560">Oxidoreductase</keyword>
<organism evidence="3 4">
    <name type="scientific">Alkalibacillus filiformis</name>
    <dbReference type="NCBI Taxonomy" id="200990"/>
    <lineage>
        <taxon>Bacteria</taxon>
        <taxon>Bacillati</taxon>
        <taxon>Bacillota</taxon>
        <taxon>Bacilli</taxon>
        <taxon>Bacillales</taxon>
        <taxon>Bacillaceae</taxon>
        <taxon>Alkalibacillus</taxon>
    </lineage>
</organism>
<evidence type="ECO:0000256" key="1">
    <source>
        <dbReference type="ARBA" id="ARBA00023002"/>
    </source>
</evidence>
<dbReference type="Proteomes" id="UP001236723">
    <property type="component" value="Unassembled WGS sequence"/>
</dbReference>
<reference evidence="3 4" key="1">
    <citation type="submission" date="2023-07" db="EMBL/GenBank/DDBJ databases">
        <title>Genomic Encyclopedia of Type Strains, Phase IV (KMG-IV): sequencing the most valuable type-strain genomes for metagenomic binning, comparative biology and taxonomic classification.</title>
        <authorList>
            <person name="Goeker M."/>
        </authorList>
    </citation>
    <scope>NUCLEOTIDE SEQUENCE [LARGE SCALE GENOMIC DNA]</scope>
    <source>
        <strain evidence="3 4">DSM 15448</strain>
    </source>
</reference>
<evidence type="ECO:0000313" key="3">
    <source>
        <dbReference type="EMBL" id="MDQ0351584.1"/>
    </source>
</evidence>
<evidence type="ECO:0000313" key="4">
    <source>
        <dbReference type="Proteomes" id="UP001236723"/>
    </source>
</evidence>
<comment type="caution">
    <text evidence="3">The sequence shown here is derived from an EMBL/GenBank/DDBJ whole genome shotgun (WGS) entry which is preliminary data.</text>
</comment>
<dbReference type="Pfam" id="PF00171">
    <property type="entry name" value="Aldedh"/>
    <property type="match status" value="1"/>
</dbReference>
<protein>
    <submittedName>
        <fullName evidence="3">Acyl-CoA reductase-like NAD-dependent aldehyde dehydrogenase</fullName>
    </submittedName>
</protein>
<gene>
    <name evidence="3" type="ORF">J2R98_001401</name>
</gene>
<feature type="domain" description="Aldehyde dehydrogenase" evidence="2">
    <location>
        <begin position="20"/>
        <end position="93"/>
    </location>
</feature>
<accession>A0ABU0DT12</accession>
<sequence length="93" mass="10742">MEKLSQLHELYINGEWFGERFEKIDVVNPANQEVVAQVPKVGREEALKVVDAAHEALPSWSSLTADKRAHYLEKWYTLIDQEKESIGKLMTEE</sequence>
<dbReference type="Gene3D" id="3.40.605.10">
    <property type="entry name" value="Aldehyde Dehydrogenase, Chain A, domain 1"/>
    <property type="match status" value="1"/>
</dbReference>
<keyword evidence="4" id="KW-1185">Reference proteome</keyword>
<dbReference type="EMBL" id="JAUSUP010000003">
    <property type="protein sequence ID" value="MDQ0351584.1"/>
    <property type="molecule type" value="Genomic_DNA"/>
</dbReference>
<dbReference type="InterPro" id="IPR015590">
    <property type="entry name" value="Aldehyde_DH_dom"/>
</dbReference>
<proteinExistence type="predicted"/>